<gene>
    <name evidence="2" type="ORF">IPOD504_LOCUS15198</name>
</gene>
<name>A0ABN8J2Q7_9NEOP</name>
<feature type="non-terminal residue" evidence="2">
    <location>
        <position position="116"/>
    </location>
</feature>
<sequence length="116" mass="12141">MELNRIPVHGETELNRHRASAARTGASECGAKASDWAGGGPEAAKPPRGPSGSPNAELSARRAALRFKHPPVRVTLTSARMQPNTSPPNRAPLAPLSNPSPLPPKPTTIARPQGGY</sequence>
<dbReference type="EMBL" id="OW152818">
    <property type="protein sequence ID" value="CAH2071620.1"/>
    <property type="molecule type" value="Genomic_DNA"/>
</dbReference>
<keyword evidence="3" id="KW-1185">Reference proteome</keyword>
<evidence type="ECO:0000313" key="2">
    <source>
        <dbReference type="EMBL" id="CAH2071620.1"/>
    </source>
</evidence>
<feature type="compositionally biased region" description="Polar residues" evidence="1">
    <location>
        <begin position="75"/>
        <end position="84"/>
    </location>
</feature>
<reference evidence="2" key="1">
    <citation type="submission" date="2022-03" db="EMBL/GenBank/DDBJ databases">
        <authorList>
            <person name="Martin H S."/>
        </authorList>
    </citation>
    <scope>NUCLEOTIDE SEQUENCE</scope>
</reference>
<accession>A0ABN8J2Q7</accession>
<proteinExistence type="predicted"/>
<organism evidence="2 3">
    <name type="scientific">Iphiclides podalirius</name>
    <name type="common">scarce swallowtail</name>
    <dbReference type="NCBI Taxonomy" id="110791"/>
    <lineage>
        <taxon>Eukaryota</taxon>
        <taxon>Metazoa</taxon>
        <taxon>Ecdysozoa</taxon>
        <taxon>Arthropoda</taxon>
        <taxon>Hexapoda</taxon>
        <taxon>Insecta</taxon>
        <taxon>Pterygota</taxon>
        <taxon>Neoptera</taxon>
        <taxon>Endopterygota</taxon>
        <taxon>Lepidoptera</taxon>
        <taxon>Glossata</taxon>
        <taxon>Ditrysia</taxon>
        <taxon>Papilionoidea</taxon>
        <taxon>Papilionidae</taxon>
        <taxon>Papilioninae</taxon>
        <taxon>Iphiclides</taxon>
    </lineage>
</organism>
<protein>
    <submittedName>
        <fullName evidence="2">Uncharacterized protein</fullName>
    </submittedName>
</protein>
<feature type="region of interest" description="Disordered" evidence="1">
    <location>
        <begin position="1"/>
        <end position="116"/>
    </location>
</feature>
<evidence type="ECO:0000256" key="1">
    <source>
        <dbReference type="SAM" id="MobiDB-lite"/>
    </source>
</evidence>
<evidence type="ECO:0000313" key="3">
    <source>
        <dbReference type="Proteomes" id="UP000837857"/>
    </source>
</evidence>
<dbReference type="Proteomes" id="UP000837857">
    <property type="component" value="Chromosome 6"/>
</dbReference>